<dbReference type="GeneID" id="54473588"/>
<reference evidence="9" key="1">
    <citation type="journal article" date="2020" name="Stud. Mycol.">
        <title>101 Dothideomycetes genomes: a test case for predicting lifestyles and emergence of pathogens.</title>
        <authorList>
            <person name="Haridas S."/>
            <person name="Albert R."/>
            <person name="Binder M."/>
            <person name="Bloem J."/>
            <person name="Labutti K."/>
            <person name="Salamov A."/>
            <person name="Andreopoulos B."/>
            <person name="Baker S."/>
            <person name="Barry K."/>
            <person name="Bills G."/>
            <person name="Bluhm B."/>
            <person name="Cannon C."/>
            <person name="Castanera R."/>
            <person name="Culley D."/>
            <person name="Daum C."/>
            <person name="Ezra D."/>
            <person name="Gonzalez J."/>
            <person name="Henrissat B."/>
            <person name="Kuo A."/>
            <person name="Liang C."/>
            <person name="Lipzen A."/>
            <person name="Lutzoni F."/>
            <person name="Magnuson J."/>
            <person name="Mondo S."/>
            <person name="Nolan M."/>
            <person name="Ohm R."/>
            <person name="Pangilinan J."/>
            <person name="Park H.-J."/>
            <person name="Ramirez L."/>
            <person name="Alfaro M."/>
            <person name="Sun H."/>
            <person name="Tritt A."/>
            <person name="Yoshinaga Y."/>
            <person name="Zwiers L.-H."/>
            <person name="Turgeon B."/>
            <person name="Goodwin S."/>
            <person name="Spatafora J."/>
            <person name="Crous P."/>
            <person name="Grigoriev I."/>
        </authorList>
    </citation>
    <scope>NUCLEOTIDE SEQUENCE</scope>
    <source>
        <strain evidence="9">CBS 113389</strain>
    </source>
</reference>
<accession>A0A6A6Q0X9</accession>
<gene>
    <name evidence="9" type="ORF">BDY17DRAFT_290894</name>
</gene>
<organism evidence="9 10">
    <name type="scientific">Neohortaea acidophila</name>
    <dbReference type="NCBI Taxonomy" id="245834"/>
    <lineage>
        <taxon>Eukaryota</taxon>
        <taxon>Fungi</taxon>
        <taxon>Dikarya</taxon>
        <taxon>Ascomycota</taxon>
        <taxon>Pezizomycotina</taxon>
        <taxon>Dothideomycetes</taxon>
        <taxon>Dothideomycetidae</taxon>
        <taxon>Mycosphaerellales</taxon>
        <taxon>Teratosphaeriaceae</taxon>
        <taxon>Neohortaea</taxon>
    </lineage>
</organism>
<dbReference type="Pfam" id="PF07992">
    <property type="entry name" value="Pyr_redox_2"/>
    <property type="match status" value="1"/>
</dbReference>
<sequence length="543" mass="61272">MSPAEPVNADVIIIGAGFGGCYLLKLLRDAGFSVKVFEAGYGLGGIWSWNRYPGARVDCETPFYGYSDPKLWSTWFWPERFPDDKTLREYFSHVDSVWKLSKDVYLETRVTAASFIDDKEQPYWEVQTADGQLHKCTWLVPATGTSFKQYIPTWNGLKSYKGIIAHSSLWPREGVEIEGKRVAVIGAGSTGVQFTQDGSKVAKTLTQFIRTPNTALPMGQRKISREEILSNRDKYGHLFKACRGTAFGLPTEGLTFGTFDVSAEEREAIWNELWDRGGFNWSIGGFPDTIISKEANRAAYDFWVKKTRARIRDPKKRDLLAPLEPPYYLGTKRPSLEQDYYEAIDQEHVEITNSPIVEFTETGIKTEDGKVHEFDVIAVCTGYDAVTGGLRTMGIKGRGGVDLDEYWNDGIRTHLGMMIHNYPNLYMIYGPQAPASFTNGPPFLEMQGEWIRDVICKQREQKIPVLEAKKDAETAWAKGISELANGTLAIHTNSWYMGGNVPGKKREFLLYLGGLQEWNRACQNALSDWQDFEVTRGSESVKL</sequence>
<comment type="similarity">
    <text evidence="2">Belongs to the FAD-binding monooxygenase family.</text>
</comment>
<keyword evidence="4" id="KW-0274">FAD</keyword>
<evidence type="ECO:0000313" key="9">
    <source>
        <dbReference type="EMBL" id="KAF2486138.1"/>
    </source>
</evidence>
<dbReference type="GO" id="GO:0004497">
    <property type="term" value="F:monooxygenase activity"/>
    <property type="evidence" value="ECO:0007669"/>
    <property type="project" value="UniProtKB-KW"/>
</dbReference>
<name>A0A6A6Q0X9_9PEZI</name>
<evidence type="ECO:0000256" key="5">
    <source>
        <dbReference type="ARBA" id="ARBA00022857"/>
    </source>
</evidence>
<evidence type="ECO:0000259" key="8">
    <source>
        <dbReference type="Pfam" id="PF07992"/>
    </source>
</evidence>
<keyword evidence="10" id="KW-1185">Reference proteome</keyword>
<evidence type="ECO:0000313" key="10">
    <source>
        <dbReference type="Proteomes" id="UP000799767"/>
    </source>
</evidence>
<dbReference type="RefSeq" id="XP_033592707.1">
    <property type="nucleotide sequence ID" value="XM_033732586.1"/>
</dbReference>
<evidence type="ECO:0000256" key="3">
    <source>
        <dbReference type="ARBA" id="ARBA00022630"/>
    </source>
</evidence>
<dbReference type="OrthoDB" id="66881at2759"/>
<evidence type="ECO:0000256" key="6">
    <source>
        <dbReference type="ARBA" id="ARBA00023002"/>
    </source>
</evidence>
<dbReference type="AlphaFoldDB" id="A0A6A6Q0X9"/>
<dbReference type="InterPro" id="IPR036188">
    <property type="entry name" value="FAD/NAD-bd_sf"/>
</dbReference>
<protein>
    <recommendedName>
        <fullName evidence="8">FAD/NAD(P)-binding domain-containing protein</fullName>
    </recommendedName>
</protein>
<dbReference type="Proteomes" id="UP000799767">
    <property type="component" value="Unassembled WGS sequence"/>
</dbReference>
<comment type="cofactor">
    <cofactor evidence="1">
        <name>FAD</name>
        <dbReference type="ChEBI" id="CHEBI:57692"/>
    </cofactor>
</comment>
<evidence type="ECO:0000256" key="4">
    <source>
        <dbReference type="ARBA" id="ARBA00022827"/>
    </source>
</evidence>
<keyword evidence="7" id="KW-0503">Monooxygenase</keyword>
<dbReference type="PANTHER" id="PTHR43098">
    <property type="entry name" value="L-ORNITHINE N(5)-MONOOXYGENASE-RELATED"/>
    <property type="match status" value="1"/>
</dbReference>
<keyword evidence="3" id="KW-0285">Flavoprotein</keyword>
<evidence type="ECO:0000256" key="7">
    <source>
        <dbReference type="ARBA" id="ARBA00023033"/>
    </source>
</evidence>
<feature type="domain" description="FAD/NAD(P)-binding" evidence="8">
    <location>
        <begin position="10"/>
        <end position="214"/>
    </location>
</feature>
<dbReference type="EMBL" id="MU001632">
    <property type="protein sequence ID" value="KAF2486138.1"/>
    <property type="molecule type" value="Genomic_DNA"/>
</dbReference>
<dbReference type="InterPro" id="IPR023753">
    <property type="entry name" value="FAD/NAD-binding_dom"/>
</dbReference>
<proteinExistence type="inferred from homology"/>
<dbReference type="SUPFAM" id="SSF51905">
    <property type="entry name" value="FAD/NAD(P)-binding domain"/>
    <property type="match status" value="1"/>
</dbReference>
<dbReference type="PRINTS" id="PR00411">
    <property type="entry name" value="PNDRDTASEI"/>
</dbReference>
<dbReference type="InterPro" id="IPR050775">
    <property type="entry name" value="FAD-binding_Monooxygenases"/>
</dbReference>
<evidence type="ECO:0000256" key="1">
    <source>
        <dbReference type="ARBA" id="ARBA00001974"/>
    </source>
</evidence>
<dbReference type="PANTHER" id="PTHR43098:SF3">
    <property type="entry name" value="L-ORNITHINE N(5)-MONOOXYGENASE-RELATED"/>
    <property type="match status" value="1"/>
</dbReference>
<keyword evidence="6" id="KW-0560">Oxidoreductase</keyword>
<keyword evidence="5" id="KW-0521">NADP</keyword>
<evidence type="ECO:0000256" key="2">
    <source>
        <dbReference type="ARBA" id="ARBA00010139"/>
    </source>
</evidence>
<dbReference type="Gene3D" id="3.50.50.60">
    <property type="entry name" value="FAD/NAD(P)-binding domain"/>
    <property type="match status" value="2"/>
</dbReference>